<dbReference type="Proteomes" id="UP001185899">
    <property type="component" value="Unassembled WGS sequence"/>
</dbReference>
<dbReference type="Pfam" id="PF03350">
    <property type="entry name" value="UPF0114"/>
    <property type="match status" value="1"/>
</dbReference>
<reference evidence="2 3" key="1">
    <citation type="submission" date="2023-10" db="EMBL/GenBank/DDBJ databases">
        <title>Development of a sustainable strategy for remediation of hydrocarbon-contaminated territories based on the waste exchange concept.</title>
        <authorList>
            <person name="Krivoruchko A."/>
        </authorList>
    </citation>
    <scope>NUCLEOTIDE SEQUENCE [LARGE SCALE GENOMIC DNA]</scope>
    <source>
        <strain evidence="2 3">IEGM 1322</strain>
    </source>
</reference>
<proteinExistence type="predicted"/>
<comment type="caution">
    <text evidence="2">The sequence shown here is derived from an EMBL/GenBank/DDBJ whole genome shotgun (WGS) entry which is preliminary data.</text>
</comment>
<keyword evidence="3" id="KW-1185">Reference proteome</keyword>
<dbReference type="RefSeq" id="WP_317547555.1">
    <property type="nucleotide sequence ID" value="NZ_JAWLKE010000002.1"/>
</dbReference>
<gene>
    <name evidence="2" type="ORF">R3P95_05530</name>
</gene>
<evidence type="ECO:0000256" key="1">
    <source>
        <dbReference type="SAM" id="Phobius"/>
    </source>
</evidence>
<feature type="transmembrane region" description="Helical" evidence="1">
    <location>
        <begin position="48"/>
        <end position="70"/>
    </location>
</feature>
<protein>
    <submittedName>
        <fullName evidence="2">YqhA family protein</fullName>
    </submittedName>
</protein>
<keyword evidence="1" id="KW-0812">Transmembrane</keyword>
<dbReference type="InterPro" id="IPR005134">
    <property type="entry name" value="UPF0114"/>
</dbReference>
<name>A0ABU4AUT6_9NOCA</name>
<keyword evidence="1" id="KW-0472">Membrane</keyword>
<organism evidence="2 3">
    <name type="scientific">Rhodococcus cercidiphylli</name>
    <dbReference type="NCBI Taxonomy" id="489916"/>
    <lineage>
        <taxon>Bacteria</taxon>
        <taxon>Bacillati</taxon>
        <taxon>Actinomycetota</taxon>
        <taxon>Actinomycetes</taxon>
        <taxon>Mycobacteriales</taxon>
        <taxon>Nocardiaceae</taxon>
        <taxon>Rhodococcus</taxon>
    </lineage>
</organism>
<evidence type="ECO:0000313" key="2">
    <source>
        <dbReference type="EMBL" id="MDV6230002.1"/>
    </source>
</evidence>
<keyword evidence="1" id="KW-1133">Transmembrane helix</keyword>
<sequence>MSIVGASTALLLSAVTYMWAFAKGVDFVRLLVVEGLSSDKALVKLFESIDSILIATVLLIVGFGLWELFVHDLDLPPSLTTTSFGQLKRQTAGTLLLVLVVRFLEVSITRPEPDELIAQSVSTALVGGLLIVFATWHRSP</sequence>
<accession>A0ABU4AUT6</accession>
<evidence type="ECO:0000313" key="3">
    <source>
        <dbReference type="Proteomes" id="UP001185899"/>
    </source>
</evidence>
<dbReference type="EMBL" id="JAWLKE010000002">
    <property type="protein sequence ID" value="MDV6230002.1"/>
    <property type="molecule type" value="Genomic_DNA"/>
</dbReference>